<protein>
    <recommendedName>
        <fullName evidence="2">Spindle assembly abnormal protein 6 N-terminal domain-containing protein</fullName>
    </recommendedName>
</protein>
<dbReference type="Proteomes" id="UP000801492">
    <property type="component" value="Unassembled WGS sequence"/>
</dbReference>
<dbReference type="InterPro" id="IPR038558">
    <property type="entry name" value="SAS-6_N_sf"/>
</dbReference>
<gene>
    <name evidence="3" type="ORF">ILUMI_21085</name>
</gene>
<dbReference type="InterPro" id="IPR032396">
    <property type="entry name" value="SAS-6_N"/>
</dbReference>
<feature type="domain" description="Spindle assembly abnormal protein 6 N-terminal" evidence="2">
    <location>
        <begin position="42"/>
        <end position="142"/>
    </location>
</feature>
<feature type="coiled-coil region" evidence="1">
    <location>
        <begin position="223"/>
        <end position="376"/>
    </location>
</feature>
<name>A0A8K0CJI6_IGNLU</name>
<dbReference type="Gene3D" id="2.170.210.20">
    <property type="entry name" value="Spindle assembly abnormal protein 6, N-terminal domain"/>
    <property type="match status" value="1"/>
</dbReference>
<proteinExistence type="predicted"/>
<dbReference type="EMBL" id="VTPC01090039">
    <property type="protein sequence ID" value="KAF2885082.1"/>
    <property type="molecule type" value="Genomic_DNA"/>
</dbReference>
<comment type="caution">
    <text evidence="3">The sequence shown here is derived from an EMBL/GenBank/DDBJ whole genome shotgun (WGS) entry which is preliminary data.</text>
</comment>
<organism evidence="3 4">
    <name type="scientific">Ignelater luminosus</name>
    <name type="common">Cucubano</name>
    <name type="synonym">Pyrophorus luminosus</name>
    <dbReference type="NCBI Taxonomy" id="2038154"/>
    <lineage>
        <taxon>Eukaryota</taxon>
        <taxon>Metazoa</taxon>
        <taxon>Ecdysozoa</taxon>
        <taxon>Arthropoda</taxon>
        <taxon>Hexapoda</taxon>
        <taxon>Insecta</taxon>
        <taxon>Pterygota</taxon>
        <taxon>Neoptera</taxon>
        <taxon>Endopterygota</taxon>
        <taxon>Coleoptera</taxon>
        <taxon>Polyphaga</taxon>
        <taxon>Elateriformia</taxon>
        <taxon>Elateroidea</taxon>
        <taxon>Elateridae</taxon>
        <taxon>Agrypninae</taxon>
        <taxon>Pyrophorini</taxon>
        <taxon>Ignelater</taxon>
    </lineage>
</organism>
<reference evidence="3" key="1">
    <citation type="submission" date="2019-08" db="EMBL/GenBank/DDBJ databases">
        <title>The genome of the North American firefly Photinus pyralis.</title>
        <authorList>
            <consortium name="Photinus pyralis genome working group"/>
            <person name="Fallon T.R."/>
            <person name="Sander Lower S.E."/>
            <person name="Weng J.-K."/>
        </authorList>
    </citation>
    <scope>NUCLEOTIDE SEQUENCE</scope>
    <source>
        <strain evidence="3">TRF0915ILg1</strain>
        <tissue evidence="3">Whole body</tissue>
    </source>
</reference>
<evidence type="ECO:0000313" key="3">
    <source>
        <dbReference type="EMBL" id="KAF2885082.1"/>
    </source>
</evidence>
<dbReference type="OrthoDB" id="49058at2759"/>
<dbReference type="AlphaFoldDB" id="A0A8K0CJI6"/>
<evidence type="ECO:0000313" key="4">
    <source>
        <dbReference type="Proteomes" id="UP000801492"/>
    </source>
</evidence>
<dbReference type="Pfam" id="PF16531">
    <property type="entry name" value="SAS-6_N"/>
    <property type="match status" value="1"/>
</dbReference>
<accession>A0A8K0CJI6</accession>
<evidence type="ECO:0000259" key="2">
    <source>
        <dbReference type="Pfam" id="PF16531"/>
    </source>
</evidence>
<keyword evidence="4" id="KW-1185">Reference proteome</keyword>
<sequence>MSSIDSLSSCSSRFDTRSERSNVIYNNNHCVEVIYNYGENLQRNLLFTIISLDNAMKVKVRDASDYSFNYTALIDWPTFDKMKREQSLDIAFDEFQPQIVELLKQTISKQMLMKVEANDSHCQVIFYEKSRIKALIFLTIDLTLTNQKELVDEMTISIAQLKDINKAISTQLALSRSQLRDTELLLKNALAKNCQVEKTDLELILQTFLTHLSQTEAGISTEISKLVKRHQKLIKDVEAVKNENLSRCDSRARLVQSVQNLKLESERHQRTIGELRAEIEGLNALKAKLDQNCSELRQSVSSKDIEVEDVKKQLTELKRDIQDATMIIAQKTKTNDEIGKDLVQANQMIVNFNSRYDLLTRESDELKEKLNLKEKVVREQALELDRVNKEFEHYRMNFNAEDIKKLEHELFHARQRVEELEKQNKEAVKLNGLLAKKLSNENVLENRNMNRVPPRP</sequence>
<keyword evidence="1" id="KW-0175">Coiled coil</keyword>
<evidence type="ECO:0000256" key="1">
    <source>
        <dbReference type="SAM" id="Coils"/>
    </source>
</evidence>
<feature type="coiled-coil region" evidence="1">
    <location>
        <begin position="403"/>
        <end position="437"/>
    </location>
</feature>